<dbReference type="Pfam" id="PF09349">
    <property type="entry name" value="OHCU_decarbox"/>
    <property type="match status" value="1"/>
</dbReference>
<name>A0ABR3FQ69_9AGAR</name>
<dbReference type="Proteomes" id="UP001465976">
    <property type="component" value="Unassembled WGS sequence"/>
</dbReference>
<dbReference type="EMBL" id="JBAHYK010000151">
    <property type="protein sequence ID" value="KAL0577514.1"/>
    <property type="molecule type" value="Genomic_DNA"/>
</dbReference>
<dbReference type="SUPFAM" id="SSF158694">
    <property type="entry name" value="UraD-Like"/>
    <property type="match status" value="1"/>
</dbReference>
<dbReference type="InterPro" id="IPR018020">
    <property type="entry name" value="OHCU_decarboxylase"/>
</dbReference>
<feature type="domain" description="Oxo-4-hydroxy-4-carboxy-5-ureidoimidazoline decarboxylase" evidence="2">
    <location>
        <begin position="37"/>
        <end position="148"/>
    </location>
</feature>
<dbReference type="PANTHER" id="PTHR37987">
    <property type="entry name" value="CHROMOSOME 9, WHOLE GENOME SHOTGUN SEQUENCE"/>
    <property type="match status" value="1"/>
</dbReference>
<evidence type="ECO:0000259" key="2">
    <source>
        <dbReference type="Pfam" id="PF09349"/>
    </source>
</evidence>
<dbReference type="PANTHER" id="PTHR37987:SF1">
    <property type="entry name" value="OXO-4-HYDROXY-4-CARBOXY-5-UREIDOIMIDAZOLINE DECARBOXYLASE DOMAIN-CONTAINING PROTEIN"/>
    <property type="match status" value="1"/>
</dbReference>
<keyword evidence="4" id="KW-1185">Reference proteome</keyword>
<organism evidence="3 4">
    <name type="scientific">Marasmius crinis-equi</name>
    <dbReference type="NCBI Taxonomy" id="585013"/>
    <lineage>
        <taxon>Eukaryota</taxon>
        <taxon>Fungi</taxon>
        <taxon>Dikarya</taxon>
        <taxon>Basidiomycota</taxon>
        <taxon>Agaricomycotina</taxon>
        <taxon>Agaricomycetes</taxon>
        <taxon>Agaricomycetidae</taxon>
        <taxon>Agaricales</taxon>
        <taxon>Marasmiineae</taxon>
        <taxon>Marasmiaceae</taxon>
        <taxon>Marasmius</taxon>
    </lineage>
</organism>
<gene>
    <name evidence="3" type="ORF">V5O48_004455</name>
</gene>
<keyword evidence="1" id="KW-0659">Purine metabolism</keyword>
<evidence type="ECO:0000256" key="1">
    <source>
        <dbReference type="ARBA" id="ARBA00022631"/>
    </source>
</evidence>
<accession>A0ABR3FQ69</accession>
<dbReference type="Gene3D" id="1.10.3330.10">
    <property type="entry name" value="Oxo-4-hydroxy-4-carboxy-5-ureidoimidazoline decarboxylase"/>
    <property type="match status" value="1"/>
</dbReference>
<protein>
    <recommendedName>
        <fullName evidence="2">Oxo-4-hydroxy-4-carboxy-5-ureidoimidazoline decarboxylase domain-containing protein</fullName>
    </recommendedName>
</protein>
<sequence length="199" mass="21760">MLPPLSTLVGPSKPDSPLSTALSVLFEPSPILFTHLEPQVHALLATEELRSYSELIDISISQIQSWAHDLQAQFITAHPRIGESKNLSALSAKEQGATPATIPTPPEVLNRLVHLNACYEKRYPGLRYIIFVNGRSRAAVAEIMEDQLGLAHSLSSDEPAVHDIEPVKISGEEWSSELKRAVKDVGRIAQSRLKALGTD</sequence>
<dbReference type="InterPro" id="IPR036778">
    <property type="entry name" value="OHCU_decarboxylase_sf"/>
</dbReference>
<evidence type="ECO:0000313" key="4">
    <source>
        <dbReference type="Proteomes" id="UP001465976"/>
    </source>
</evidence>
<evidence type="ECO:0000313" key="3">
    <source>
        <dbReference type="EMBL" id="KAL0577514.1"/>
    </source>
</evidence>
<reference evidence="3 4" key="1">
    <citation type="submission" date="2024-02" db="EMBL/GenBank/DDBJ databases">
        <title>A draft genome for the cacao thread blight pathogen Marasmius crinis-equi.</title>
        <authorList>
            <person name="Cohen S.P."/>
            <person name="Baruah I.K."/>
            <person name="Amoako-Attah I."/>
            <person name="Bukari Y."/>
            <person name="Meinhardt L.W."/>
            <person name="Bailey B.A."/>
        </authorList>
    </citation>
    <scope>NUCLEOTIDE SEQUENCE [LARGE SCALE GENOMIC DNA]</scope>
    <source>
        <strain evidence="3 4">GH-76</strain>
    </source>
</reference>
<proteinExistence type="predicted"/>
<comment type="caution">
    <text evidence="3">The sequence shown here is derived from an EMBL/GenBank/DDBJ whole genome shotgun (WGS) entry which is preliminary data.</text>
</comment>